<feature type="binding site" evidence="10">
    <location>
        <position position="667"/>
    </location>
    <ligand>
        <name>Mg(2+)</name>
        <dbReference type="ChEBI" id="CHEBI:18420"/>
    </ligand>
</feature>
<dbReference type="PROSITE" id="PS51273">
    <property type="entry name" value="GATASE_TYPE_1"/>
    <property type="match status" value="1"/>
</dbReference>
<evidence type="ECO:0000259" key="14">
    <source>
        <dbReference type="Pfam" id="PF22689"/>
    </source>
</evidence>
<dbReference type="Gene3D" id="3.30.1330.10">
    <property type="entry name" value="PurM-like, N-terminal domain"/>
    <property type="match status" value="2"/>
</dbReference>
<comment type="subunit">
    <text evidence="10">Monomer.</text>
</comment>
<dbReference type="InterPro" id="IPR036676">
    <property type="entry name" value="PurM-like_C_sf"/>
</dbReference>
<comment type="caution">
    <text evidence="10">Lacks conserved residue(s) required for the propagation of feature annotation.</text>
</comment>
<dbReference type="SUPFAM" id="SSF109736">
    <property type="entry name" value="FGAM synthase PurL, linker domain"/>
    <property type="match status" value="1"/>
</dbReference>
<name>A0ABU2WK46_9GAMM</name>
<dbReference type="Gene3D" id="3.90.650.10">
    <property type="entry name" value="PurM-like C-terminal domain"/>
    <property type="match status" value="2"/>
</dbReference>
<keyword evidence="9 10" id="KW-0315">Glutamine amidotransferase</keyword>
<dbReference type="NCBIfam" id="NF003672">
    <property type="entry name" value="PRK05297.1"/>
    <property type="match status" value="1"/>
</dbReference>
<evidence type="ECO:0000313" key="16">
    <source>
        <dbReference type="Proteomes" id="UP001254608"/>
    </source>
</evidence>
<feature type="binding site" evidence="10">
    <location>
        <position position="874"/>
    </location>
    <ligand>
        <name>Mg(2+)</name>
        <dbReference type="ChEBI" id="CHEBI:18420"/>
    </ligand>
</feature>
<feature type="binding site" evidence="10">
    <location>
        <position position="706"/>
    </location>
    <ligand>
        <name>Mg(2+)</name>
        <dbReference type="ChEBI" id="CHEBI:18420"/>
    </ligand>
</feature>
<evidence type="ECO:0000313" key="15">
    <source>
        <dbReference type="EMBL" id="MDT0497442.1"/>
    </source>
</evidence>
<evidence type="ECO:0000256" key="9">
    <source>
        <dbReference type="ARBA" id="ARBA00022962"/>
    </source>
</evidence>
<comment type="function">
    <text evidence="10">Phosphoribosylformylglycinamidine synthase involved in the purines biosynthetic pathway. Catalyzes the ATP-dependent conversion of formylglycinamide ribonucleotide (FGAR) and glutamine to yield formylglycinamidine ribonucleotide (FGAM) and glutamate.</text>
</comment>
<dbReference type="InterPro" id="IPR040707">
    <property type="entry name" value="FGAR-AT_N"/>
</dbReference>
<dbReference type="CDD" id="cd02204">
    <property type="entry name" value="PurL_repeat2"/>
    <property type="match status" value="1"/>
</dbReference>
<dbReference type="PANTHER" id="PTHR10099">
    <property type="entry name" value="PHOSPHORIBOSYLFORMYLGLYCINAMIDINE SYNTHASE"/>
    <property type="match status" value="1"/>
</dbReference>
<evidence type="ECO:0000256" key="5">
    <source>
        <dbReference type="ARBA" id="ARBA00022741"/>
    </source>
</evidence>
<dbReference type="NCBIfam" id="TIGR01735">
    <property type="entry name" value="FGAM_synt"/>
    <property type="match status" value="1"/>
</dbReference>
<keyword evidence="5 10" id="KW-0547">Nucleotide-binding</keyword>
<dbReference type="Pfam" id="PF18072">
    <property type="entry name" value="FGAR-AT_linker"/>
    <property type="match status" value="1"/>
</dbReference>
<evidence type="ECO:0000256" key="7">
    <source>
        <dbReference type="ARBA" id="ARBA00022840"/>
    </source>
</evidence>
<reference evidence="15 16" key="1">
    <citation type="submission" date="2023-09" db="EMBL/GenBank/DDBJ databases">
        <authorList>
            <person name="Rey-Velasco X."/>
        </authorList>
    </citation>
    <scope>NUCLEOTIDE SEQUENCE [LARGE SCALE GENOMIC DNA]</scope>
    <source>
        <strain evidence="15 16">W345</strain>
    </source>
</reference>
<dbReference type="EC" id="6.3.5.3" evidence="10"/>
<evidence type="ECO:0000256" key="6">
    <source>
        <dbReference type="ARBA" id="ARBA00022755"/>
    </source>
</evidence>
<feature type="domain" description="PurM-like C-terminal" evidence="11">
    <location>
        <begin position="420"/>
        <end position="577"/>
    </location>
</feature>
<dbReference type="Pfam" id="PF22689">
    <property type="entry name" value="FGAR-AT_PurM_N-like"/>
    <property type="match status" value="1"/>
</dbReference>
<evidence type="ECO:0000256" key="8">
    <source>
        <dbReference type="ARBA" id="ARBA00022842"/>
    </source>
</evidence>
<accession>A0ABU2WK46</accession>
<keyword evidence="10" id="KW-0963">Cytoplasm</keyword>
<dbReference type="InterPro" id="IPR036604">
    <property type="entry name" value="PurS-like_sf"/>
</dbReference>
<dbReference type="EMBL" id="JAVRIC010000010">
    <property type="protein sequence ID" value="MDT0497442.1"/>
    <property type="molecule type" value="Genomic_DNA"/>
</dbReference>
<evidence type="ECO:0000259" key="11">
    <source>
        <dbReference type="Pfam" id="PF02769"/>
    </source>
</evidence>
<evidence type="ECO:0000259" key="13">
    <source>
        <dbReference type="Pfam" id="PF18076"/>
    </source>
</evidence>
<feature type="domain" description="Phosphoribosylformylglycinamidine synthase linker" evidence="12">
    <location>
        <begin position="163"/>
        <end position="212"/>
    </location>
</feature>
<evidence type="ECO:0000256" key="1">
    <source>
        <dbReference type="ARBA" id="ARBA00004920"/>
    </source>
</evidence>
<feature type="binding site" evidence="10">
    <location>
        <position position="666"/>
    </location>
    <ligand>
        <name>ATP</name>
        <dbReference type="ChEBI" id="CHEBI:30616"/>
    </ligand>
</feature>
<comment type="similarity">
    <text evidence="2 10">In the N-terminal section; belongs to the FGAMS family.</text>
</comment>
<comment type="catalytic activity">
    <reaction evidence="10">
        <text>N(2)-formyl-N(1)-(5-phospho-beta-D-ribosyl)glycinamide + L-glutamine + ATP + H2O = 2-formamido-N(1)-(5-O-phospho-beta-D-ribosyl)acetamidine + L-glutamate + ADP + phosphate + H(+)</text>
        <dbReference type="Rhea" id="RHEA:17129"/>
        <dbReference type="ChEBI" id="CHEBI:15377"/>
        <dbReference type="ChEBI" id="CHEBI:15378"/>
        <dbReference type="ChEBI" id="CHEBI:29985"/>
        <dbReference type="ChEBI" id="CHEBI:30616"/>
        <dbReference type="ChEBI" id="CHEBI:43474"/>
        <dbReference type="ChEBI" id="CHEBI:58359"/>
        <dbReference type="ChEBI" id="CHEBI:147286"/>
        <dbReference type="ChEBI" id="CHEBI:147287"/>
        <dbReference type="ChEBI" id="CHEBI:456216"/>
        <dbReference type="EC" id="6.3.5.3"/>
    </reaction>
</comment>
<keyword evidence="3 10" id="KW-0436">Ligase</keyword>
<dbReference type="InterPro" id="IPR041609">
    <property type="entry name" value="PurL_linker"/>
</dbReference>
<feature type="domain" description="Phosphoribosylformylglycinamidine synthase N-terminal" evidence="13">
    <location>
        <begin position="45"/>
        <end position="142"/>
    </location>
</feature>
<dbReference type="HAMAP" id="MF_00419">
    <property type="entry name" value="PurL_1"/>
    <property type="match status" value="1"/>
</dbReference>
<feature type="domain" description="FGAR-AT PurM N-terminal-like" evidence="14">
    <location>
        <begin position="637"/>
        <end position="795"/>
    </location>
</feature>
<dbReference type="SUPFAM" id="SSF52317">
    <property type="entry name" value="Class I glutamine amidotransferase-like"/>
    <property type="match status" value="1"/>
</dbReference>
<feature type="domain" description="PurM-like C-terminal" evidence="11">
    <location>
        <begin position="811"/>
        <end position="951"/>
    </location>
</feature>
<dbReference type="InterPro" id="IPR010918">
    <property type="entry name" value="PurM-like_C_dom"/>
</dbReference>
<feature type="binding site" evidence="10">
    <location>
        <begin position="298"/>
        <end position="309"/>
    </location>
    <ligand>
        <name>ATP</name>
        <dbReference type="ChEBI" id="CHEBI:30616"/>
    </ligand>
</feature>
<organism evidence="15 16">
    <name type="scientific">Banduia mediterranea</name>
    <dbReference type="NCBI Taxonomy" id="3075609"/>
    <lineage>
        <taxon>Bacteria</taxon>
        <taxon>Pseudomonadati</taxon>
        <taxon>Pseudomonadota</taxon>
        <taxon>Gammaproteobacteria</taxon>
        <taxon>Nevskiales</taxon>
        <taxon>Algiphilaceae</taxon>
        <taxon>Banduia</taxon>
    </lineage>
</organism>
<dbReference type="Pfam" id="PF13507">
    <property type="entry name" value="GATase_5"/>
    <property type="match status" value="1"/>
</dbReference>
<comment type="caution">
    <text evidence="15">The sequence shown here is derived from an EMBL/GenBank/DDBJ whole genome shotgun (WGS) entry which is preliminary data.</text>
</comment>
<dbReference type="SUPFAM" id="SSF55326">
    <property type="entry name" value="PurM N-terminal domain-like"/>
    <property type="match status" value="2"/>
</dbReference>
<keyword evidence="7 10" id="KW-0067">ATP-binding</keyword>
<dbReference type="InterPro" id="IPR055181">
    <property type="entry name" value="FGAR-AT_PurM_N-like"/>
</dbReference>
<feature type="binding site" evidence="10">
    <location>
        <position position="710"/>
    </location>
    <ligand>
        <name>Mg(2+)</name>
        <dbReference type="ChEBI" id="CHEBI:18420"/>
    </ligand>
</feature>
<dbReference type="InterPro" id="IPR010073">
    <property type="entry name" value="PurL_large"/>
</dbReference>
<evidence type="ECO:0000256" key="10">
    <source>
        <dbReference type="HAMAP-Rule" id="MF_00419"/>
    </source>
</evidence>
<feature type="binding site" evidence="10">
    <location>
        <position position="876"/>
    </location>
    <ligand>
        <name>ATP</name>
        <dbReference type="ChEBI" id="CHEBI:30616"/>
    </ligand>
</feature>
<comment type="subcellular location">
    <subcellularLocation>
        <location evidence="10">Cytoplasm</location>
    </subcellularLocation>
</comment>
<dbReference type="SUPFAM" id="SSF56042">
    <property type="entry name" value="PurM C-terminal domain-like"/>
    <property type="match status" value="2"/>
</dbReference>
<keyword evidence="4 10" id="KW-0479">Metal-binding</keyword>
<comment type="pathway">
    <text evidence="1 10">Purine metabolism; IMP biosynthesis via de novo pathway; 5-amino-1-(5-phospho-D-ribosyl)imidazole from N(2)-formyl-N(1)-(5-phospho-D-ribosyl)glycinamide: step 1/2.</text>
</comment>
<dbReference type="Pfam" id="PF18076">
    <property type="entry name" value="FGAR-AT_N"/>
    <property type="match status" value="1"/>
</dbReference>
<dbReference type="InterPro" id="IPR029062">
    <property type="entry name" value="Class_I_gatase-like"/>
</dbReference>
<dbReference type="SUPFAM" id="SSF82697">
    <property type="entry name" value="PurS-like"/>
    <property type="match status" value="1"/>
</dbReference>
<dbReference type="InterPro" id="IPR036921">
    <property type="entry name" value="PurM-like_N_sf"/>
</dbReference>
<feature type="active site" description="Nucleophile" evidence="10">
    <location>
        <position position="1121"/>
    </location>
</feature>
<evidence type="ECO:0000256" key="3">
    <source>
        <dbReference type="ARBA" id="ARBA00022598"/>
    </source>
</evidence>
<sequence length="1281" mass="137018">MTVHLLPGGPALSRFRIDRLREALIAQAPGLSGLRVSEFFMATAADAELAAVRRLLEAGEGELPDGSLRLFVVPRVGTVSAWCSKATDIARVCGLAGVQRIERGRVLVFEGITDLPAVAHARLHDPMTESLVSDIKGLAQVFETPERRPLRQVDLLGGGKDALATANRDWGLALSADEIDYLAEYFAGVGRNPSDAELMMFAQINSEHCRHKIFNAEFTVDGETKPDSLFGIIRMSHAASPDGVLSAYKDNAAVIAGPEAPRFMLGSDRIWRTRQEPAHILMKVETHNHPTGISPHAGAATGAGGEIRDEAATGRGGRPKAGLCGFSVSNLRITGFTQPWEAADSRPPRMATAQQIMLEGPVGAAAYNNEFGRPNLAGYFRSFEQTLPDGSRTGFHKPIMIAGGYGNIRDGLVEKLDVPAGAQLIVLGGPAMLIGLGGGAASSMTTGSSSEALDFASVQRANPELERRCQEVVDYCASLGEANPILSIHDVGAGGISNALPEIINDNGRGGRIRLRAVDIADPSLSPMEIWCNESQERYVLAVDDAGLAVLDAACRRERCPYAVVGTALAERVLVVEDELEAQDAVNMPMSVLLGKAPQLQRQSVRAVRELPALNRSAIRLDEAVIRVLQHPTVAAKNFLITIGDRTVGGLTVRDQMVGPWQVAVADCAVTASSFEAVTGEAMAMGERAPLALLDAPASGRMAVAEAITNLMAAPIASLGEVRLSANWMAAAGLGDEDARLYDTVRAVGAELCPQLGIAIPVGKDSLSMRTVWEDGDARHMQFAPLSLIVSAFAPVSDVRRSLTPQLRTDAGDTVLLLVDLGAGQNRLGGSILAQVYGQFGDRAPDLDAPTLLRQAFAGIQALNAEARVLAYHDRSDGGLLATLMEMAFAGHCGLDVDLADVDVLATLFAEELGFVVQVRRADVSAIRAAFDGLSVQELGRPTTDGRIRVRAGGAVVFEGAREDLFKSWFETSYRMAKLRDEPACVDEEFAAAGLEADGGLGVHLGFDPTVAPVFRTSTPSVGRRPRVAILREQGVNGQVEMAYAFDAAGFEAVDVHMSDLLEGGQTLDDYAGLVACGGFSYGDVLGAGRGWARSILFNERARGMFQSFFEQPDRFALGVCNGCQMFAALAELVPGSEHWPQFVRNRSEQFEARWAQVEIVESKSIFLAGMAGSRLPIAVAHGEGRAKFASFEQRTALRANGQVGMRYLDAAGAVAKSYPYNPNGSPDGLTGICNADGRITVMMPHPERTIAGTVGSWWPNREQRFTPWFRMFENVRAWVG</sequence>
<dbReference type="GO" id="GO:0004642">
    <property type="term" value="F:phosphoribosylformylglycinamidine synthase activity"/>
    <property type="evidence" value="ECO:0007669"/>
    <property type="project" value="UniProtKB-EC"/>
</dbReference>
<dbReference type="SMART" id="SM01211">
    <property type="entry name" value="GATase_5"/>
    <property type="match status" value="1"/>
</dbReference>
<feature type="active site" evidence="10">
    <location>
        <position position="1246"/>
    </location>
</feature>
<keyword evidence="8 10" id="KW-0460">Magnesium</keyword>
<dbReference type="Proteomes" id="UP001254608">
    <property type="component" value="Unassembled WGS sequence"/>
</dbReference>
<dbReference type="PANTHER" id="PTHR10099:SF1">
    <property type="entry name" value="PHOSPHORIBOSYLFORMYLGLYCINAMIDINE SYNTHASE"/>
    <property type="match status" value="1"/>
</dbReference>
<dbReference type="Pfam" id="PF02769">
    <property type="entry name" value="AIRS_C"/>
    <property type="match status" value="2"/>
</dbReference>
<dbReference type="Gene3D" id="3.40.50.880">
    <property type="match status" value="1"/>
</dbReference>
<keyword evidence="6 10" id="KW-0658">Purine biosynthesis</keyword>
<evidence type="ECO:0000256" key="4">
    <source>
        <dbReference type="ARBA" id="ARBA00022723"/>
    </source>
</evidence>
<dbReference type="Gene3D" id="1.10.8.750">
    <property type="entry name" value="Phosphoribosylformylglycinamidine synthase, linker domain"/>
    <property type="match status" value="1"/>
</dbReference>
<evidence type="ECO:0000259" key="12">
    <source>
        <dbReference type="Pfam" id="PF18072"/>
    </source>
</evidence>
<gene>
    <name evidence="10 15" type="primary">purL</name>
    <name evidence="15" type="synonym">purI</name>
    <name evidence="15" type="ORF">RM530_08705</name>
</gene>
<feature type="active site" evidence="10">
    <location>
        <position position="1248"/>
    </location>
</feature>
<evidence type="ECO:0000256" key="2">
    <source>
        <dbReference type="ARBA" id="ARBA00008608"/>
    </source>
</evidence>
<protein>
    <recommendedName>
        <fullName evidence="10">Phosphoribosylformylglycinamidine synthase</fullName>
        <shortName evidence="10">FGAM synthase</shortName>
        <shortName evidence="10">FGAMS</shortName>
        <ecNumber evidence="10">6.3.5.3</ecNumber>
    </recommendedName>
    <alternativeName>
        <fullName evidence="10">Formylglycinamide ribonucleotide amidotransferase</fullName>
        <shortName evidence="10">FGAR amidotransferase</shortName>
        <shortName evidence="10">FGAR-AT</shortName>
    </alternativeName>
</protein>
<dbReference type="CDD" id="cd01740">
    <property type="entry name" value="GATase1_FGAR_AT"/>
    <property type="match status" value="1"/>
</dbReference>
<proteinExistence type="inferred from homology"/>
<keyword evidence="16" id="KW-1185">Reference proteome</keyword>